<protein>
    <recommendedName>
        <fullName evidence="6">LysM domain-containing protein</fullName>
    </recommendedName>
</protein>
<evidence type="ECO:0000259" key="6">
    <source>
        <dbReference type="PROSITE" id="PS51782"/>
    </source>
</evidence>
<evidence type="ECO:0000256" key="4">
    <source>
        <dbReference type="ARBA" id="ARBA00044955"/>
    </source>
</evidence>
<evidence type="ECO:0000256" key="5">
    <source>
        <dbReference type="SAM" id="MobiDB-lite"/>
    </source>
</evidence>
<dbReference type="InterPro" id="IPR036779">
    <property type="entry name" value="LysM_dom_sf"/>
</dbReference>
<dbReference type="SUPFAM" id="SSF54106">
    <property type="entry name" value="LysM domain"/>
    <property type="match status" value="1"/>
</dbReference>
<dbReference type="EMBL" id="MU855354">
    <property type="protein sequence ID" value="KAK3905566.1"/>
    <property type="molecule type" value="Genomic_DNA"/>
</dbReference>
<proteinExistence type="inferred from homology"/>
<feature type="region of interest" description="Disordered" evidence="5">
    <location>
        <begin position="1"/>
        <end position="37"/>
    </location>
</feature>
<evidence type="ECO:0000256" key="1">
    <source>
        <dbReference type="ARBA" id="ARBA00022669"/>
    </source>
</evidence>
<dbReference type="InterPro" id="IPR018392">
    <property type="entry name" value="LysM"/>
</dbReference>
<name>A0AAN6MR56_9PEZI</name>
<dbReference type="Gene3D" id="3.10.350.10">
    <property type="entry name" value="LysM domain"/>
    <property type="match status" value="2"/>
</dbReference>
<feature type="domain" description="LysM" evidence="6">
    <location>
        <begin position="49"/>
        <end position="95"/>
    </location>
</feature>
<keyword evidence="3" id="KW-0843">Virulence</keyword>
<dbReference type="Proteomes" id="UP001303889">
    <property type="component" value="Unassembled WGS sequence"/>
</dbReference>
<dbReference type="PANTHER" id="PTHR34997:SF2">
    <property type="entry name" value="LYSM DOMAIN-CONTAINING PROTEIN-RELATED"/>
    <property type="match status" value="1"/>
</dbReference>
<organism evidence="7 8">
    <name type="scientific">Staphylotrichum tortipilum</name>
    <dbReference type="NCBI Taxonomy" id="2831512"/>
    <lineage>
        <taxon>Eukaryota</taxon>
        <taxon>Fungi</taxon>
        <taxon>Dikarya</taxon>
        <taxon>Ascomycota</taxon>
        <taxon>Pezizomycotina</taxon>
        <taxon>Sordariomycetes</taxon>
        <taxon>Sordariomycetidae</taxon>
        <taxon>Sordariales</taxon>
        <taxon>Chaetomiaceae</taxon>
        <taxon>Staphylotrichum</taxon>
    </lineage>
</organism>
<keyword evidence="1" id="KW-0147">Chitin-binding</keyword>
<reference evidence="7" key="2">
    <citation type="submission" date="2023-05" db="EMBL/GenBank/DDBJ databases">
        <authorList>
            <consortium name="Lawrence Berkeley National Laboratory"/>
            <person name="Steindorff A."/>
            <person name="Hensen N."/>
            <person name="Bonometti L."/>
            <person name="Westerberg I."/>
            <person name="Brannstrom I.O."/>
            <person name="Guillou S."/>
            <person name="Cros-Aarteil S."/>
            <person name="Calhoun S."/>
            <person name="Haridas S."/>
            <person name="Kuo A."/>
            <person name="Mondo S."/>
            <person name="Pangilinan J."/>
            <person name="Riley R."/>
            <person name="Labutti K."/>
            <person name="Andreopoulos B."/>
            <person name="Lipzen A."/>
            <person name="Chen C."/>
            <person name="Yanf M."/>
            <person name="Daum C."/>
            <person name="Ng V."/>
            <person name="Clum A."/>
            <person name="Ohm R."/>
            <person name="Martin F."/>
            <person name="Silar P."/>
            <person name="Natvig D."/>
            <person name="Lalanne C."/>
            <person name="Gautier V."/>
            <person name="Ament-Velasquez S.L."/>
            <person name="Kruys A."/>
            <person name="Hutchinson M.I."/>
            <person name="Powell A.J."/>
            <person name="Barry K."/>
            <person name="Miller A.N."/>
            <person name="Grigoriev I.V."/>
            <person name="Debuchy R."/>
            <person name="Gladieux P."/>
            <person name="Thoren M.H."/>
            <person name="Johannesson H."/>
        </authorList>
    </citation>
    <scope>NUCLEOTIDE SEQUENCE</scope>
    <source>
        <strain evidence="7">CBS 103.79</strain>
    </source>
</reference>
<evidence type="ECO:0000313" key="8">
    <source>
        <dbReference type="Proteomes" id="UP001303889"/>
    </source>
</evidence>
<feature type="non-terminal residue" evidence="7">
    <location>
        <position position="1"/>
    </location>
</feature>
<comment type="similarity">
    <text evidence="4">Belongs to the secreted LysM effector family.</text>
</comment>
<sequence>TKPVTTSKSPTTTSQSSSTTSRTSTSTLPANGVATPAPIQDGMTGNCNKFYKVEVGQTCATTAALYSISSTRFIQWNPAAKSDCTGLWASTYACVGVINGSGGTPVMTSATPANGVQTPTPTHPGMVTNCNKFTKVNPGDTCNTIAFFNGPIRTENFVVWSAGVGGMECKGLQAGTYVCVGVIEPSPVTVVVHE</sequence>
<dbReference type="PROSITE" id="PS51782">
    <property type="entry name" value="LYSM"/>
    <property type="match status" value="1"/>
</dbReference>
<comment type="caution">
    <text evidence="7">The sequence shown here is derived from an EMBL/GenBank/DDBJ whole genome shotgun (WGS) entry which is preliminary data.</text>
</comment>
<dbReference type="PANTHER" id="PTHR34997">
    <property type="entry name" value="AM15"/>
    <property type="match status" value="1"/>
</dbReference>
<accession>A0AAN6MR56</accession>
<evidence type="ECO:0000256" key="3">
    <source>
        <dbReference type="ARBA" id="ARBA00023026"/>
    </source>
</evidence>
<dbReference type="CDD" id="cd00118">
    <property type="entry name" value="LysM"/>
    <property type="match status" value="1"/>
</dbReference>
<evidence type="ECO:0000313" key="7">
    <source>
        <dbReference type="EMBL" id="KAK3905566.1"/>
    </source>
</evidence>
<dbReference type="AlphaFoldDB" id="A0AAN6MR56"/>
<dbReference type="GO" id="GO:0008061">
    <property type="term" value="F:chitin binding"/>
    <property type="evidence" value="ECO:0007669"/>
    <property type="project" value="UniProtKB-KW"/>
</dbReference>
<keyword evidence="2" id="KW-0732">Signal</keyword>
<feature type="compositionally biased region" description="Low complexity" evidence="5">
    <location>
        <begin position="1"/>
        <end position="27"/>
    </location>
</feature>
<keyword evidence="8" id="KW-1185">Reference proteome</keyword>
<evidence type="ECO:0000256" key="2">
    <source>
        <dbReference type="ARBA" id="ARBA00022729"/>
    </source>
</evidence>
<reference evidence="7" key="1">
    <citation type="journal article" date="2023" name="Mol. Phylogenet. Evol.">
        <title>Genome-scale phylogeny and comparative genomics of the fungal order Sordariales.</title>
        <authorList>
            <person name="Hensen N."/>
            <person name="Bonometti L."/>
            <person name="Westerberg I."/>
            <person name="Brannstrom I.O."/>
            <person name="Guillou S."/>
            <person name="Cros-Aarteil S."/>
            <person name="Calhoun S."/>
            <person name="Haridas S."/>
            <person name="Kuo A."/>
            <person name="Mondo S."/>
            <person name="Pangilinan J."/>
            <person name="Riley R."/>
            <person name="LaButti K."/>
            <person name="Andreopoulos B."/>
            <person name="Lipzen A."/>
            <person name="Chen C."/>
            <person name="Yan M."/>
            <person name="Daum C."/>
            <person name="Ng V."/>
            <person name="Clum A."/>
            <person name="Steindorff A."/>
            <person name="Ohm R.A."/>
            <person name="Martin F."/>
            <person name="Silar P."/>
            <person name="Natvig D.O."/>
            <person name="Lalanne C."/>
            <person name="Gautier V."/>
            <person name="Ament-Velasquez S.L."/>
            <person name="Kruys A."/>
            <person name="Hutchinson M.I."/>
            <person name="Powell A.J."/>
            <person name="Barry K."/>
            <person name="Miller A.N."/>
            <person name="Grigoriev I.V."/>
            <person name="Debuchy R."/>
            <person name="Gladieux P."/>
            <person name="Hiltunen Thoren M."/>
            <person name="Johannesson H."/>
        </authorList>
    </citation>
    <scope>NUCLEOTIDE SEQUENCE</scope>
    <source>
        <strain evidence="7">CBS 103.79</strain>
    </source>
</reference>
<dbReference type="InterPro" id="IPR052210">
    <property type="entry name" value="LysM1-like"/>
</dbReference>
<gene>
    <name evidence="7" type="ORF">C8A05DRAFT_12620</name>
</gene>